<dbReference type="Pfam" id="PF02738">
    <property type="entry name" value="MoCoBD_1"/>
    <property type="match status" value="1"/>
</dbReference>
<feature type="domain" description="Aldehyde oxidase/xanthine dehydrogenase a/b hammerhead" evidence="3">
    <location>
        <begin position="20"/>
        <end position="135"/>
    </location>
</feature>
<sequence>MHGRYVGKPVKRREDPRLVTGRGKYVADITLPRMLYLSIVRSPYAHAKIKNIDTSKAERLEGVRHVFTGEHVRDCTPLPGEFRLTVKDSIIPSYKPLAVDKARYAGEGVAAVLADNPYVARDAADLVEVDYKPLEPLTDPLKALEEGSIILHEEYGSNVSFELEYGSWDDAEQGFSEAEVVVKGRFAIPRVAAVPLEGRGVVADYNPAEGVLTAYVSTQLPHRERFRISRTLGLPENRVRVIAPDVGGGFGAKLNYYPEHYLACLLAYRLGRPVKWISDRREDFLSNGHGRDVVGEVELAADRSGRVKGLRARLVANLGAYVIDTTQRYPVNAASMLSGGYDIKRAYVKLYGVFTNTPPSSAYRGAGRPEAMVFIEYMMDKLARAVGKDPSEVRMLNMIKPEQMPYTNFSGTTYDNGDFPKAFQKALEEISYWNVREEQRKAQREGRYLGVAITLYVERNSFGWESATVRVEPTGKVAVYTGSSPHGQGEETSFAQIVADELGVDIDEVTIIHGDTLAIPMGWGTGGSRSLTVGGSAIILACREIKEKARRIAAHLLEANVEDIVYEDGRAYVRDMPERSLTLKEIAEKAYSGAVPIEEMGMQVTRYWNNDG</sequence>
<dbReference type="Gene3D" id="3.90.1170.50">
    <property type="entry name" value="Aldehyde oxidase/xanthine dehydrogenase, a/b hammerhead"/>
    <property type="match status" value="1"/>
</dbReference>
<dbReference type="InterPro" id="IPR036856">
    <property type="entry name" value="Ald_Oxase/Xan_DH_a/b_sf"/>
</dbReference>
<gene>
    <name evidence="4" type="ORF">EYH45_05270</name>
</gene>
<dbReference type="SMART" id="SM01008">
    <property type="entry name" value="Ald_Xan_dh_C"/>
    <property type="match status" value="1"/>
</dbReference>
<feature type="non-terminal residue" evidence="4">
    <location>
        <position position="612"/>
    </location>
</feature>
<dbReference type="Proteomes" id="UP000608579">
    <property type="component" value="Unassembled WGS sequence"/>
</dbReference>
<dbReference type="InterPro" id="IPR008274">
    <property type="entry name" value="AldOxase/xan_DH_MoCoBD1"/>
</dbReference>
<dbReference type="SUPFAM" id="SSF54665">
    <property type="entry name" value="CO dehydrogenase molybdoprotein N-domain-like"/>
    <property type="match status" value="1"/>
</dbReference>
<evidence type="ECO:0000256" key="1">
    <source>
        <dbReference type="ARBA" id="ARBA00022505"/>
    </source>
</evidence>
<reference evidence="4" key="1">
    <citation type="journal article" date="2020" name="ISME J.">
        <title>Gammaproteobacteria mediating utilization of methyl-, sulfur- and petroleum organic compounds in deep ocean hydrothermal plumes.</title>
        <authorList>
            <person name="Zhou Z."/>
            <person name="Liu Y."/>
            <person name="Pan J."/>
            <person name="Cron B.R."/>
            <person name="Toner B.M."/>
            <person name="Anantharaman K."/>
            <person name="Breier J.A."/>
            <person name="Dick G.J."/>
            <person name="Li M."/>
        </authorList>
    </citation>
    <scope>NUCLEOTIDE SEQUENCE</scope>
    <source>
        <strain evidence="4">SZUA-1515</strain>
    </source>
</reference>
<dbReference type="AlphaFoldDB" id="A0A833E9Z7"/>
<protein>
    <submittedName>
        <fullName evidence="4">Xanthine dehydrogenase family protein molybdopterin-binding subunit</fullName>
    </submittedName>
</protein>
<dbReference type="InterPro" id="IPR000674">
    <property type="entry name" value="Ald_Oxase/Xan_DH_a/b"/>
</dbReference>
<dbReference type="PANTHER" id="PTHR11908">
    <property type="entry name" value="XANTHINE DEHYDROGENASE"/>
    <property type="match status" value="1"/>
</dbReference>
<keyword evidence="1" id="KW-0500">Molybdenum</keyword>
<dbReference type="GO" id="GO:0005506">
    <property type="term" value="F:iron ion binding"/>
    <property type="evidence" value="ECO:0007669"/>
    <property type="project" value="InterPro"/>
</dbReference>
<dbReference type="InterPro" id="IPR046867">
    <property type="entry name" value="AldOxase/xan_DH_MoCoBD2"/>
</dbReference>
<name>A0A833E9Z7_CALS0</name>
<evidence type="ECO:0000259" key="3">
    <source>
        <dbReference type="SMART" id="SM01008"/>
    </source>
</evidence>
<dbReference type="EMBL" id="DQVM01000102">
    <property type="protein sequence ID" value="HIQ29957.1"/>
    <property type="molecule type" value="Genomic_DNA"/>
</dbReference>
<accession>A0A833E9Z7</accession>
<dbReference type="SUPFAM" id="SSF56003">
    <property type="entry name" value="Molybdenum cofactor-binding domain"/>
    <property type="match status" value="1"/>
</dbReference>
<dbReference type="Pfam" id="PF20256">
    <property type="entry name" value="MoCoBD_2"/>
    <property type="match status" value="1"/>
</dbReference>
<dbReference type="Gene3D" id="3.30.365.10">
    <property type="entry name" value="Aldehyde oxidase/xanthine dehydrogenase, molybdopterin binding domain"/>
    <property type="match status" value="4"/>
</dbReference>
<dbReference type="InterPro" id="IPR016208">
    <property type="entry name" value="Ald_Oxase/xanthine_DH-like"/>
</dbReference>
<evidence type="ECO:0000313" key="4">
    <source>
        <dbReference type="EMBL" id="HIQ29957.1"/>
    </source>
</evidence>
<keyword evidence="2" id="KW-0560">Oxidoreductase</keyword>
<dbReference type="Pfam" id="PF01315">
    <property type="entry name" value="Ald_Xan_dh_C"/>
    <property type="match status" value="1"/>
</dbReference>
<evidence type="ECO:0000256" key="2">
    <source>
        <dbReference type="ARBA" id="ARBA00023002"/>
    </source>
</evidence>
<evidence type="ECO:0000313" key="5">
    <source>
        <dbReference type="Proteomes" id="UP000608579"/>
    </source>
</evidence>
<proteinExistence type="predicted"/>
<dbReference type="GO" id="GO:0016491">
    <property type="term" value="F:oxidoreductase activity"/>
    <property type="evidence" value="ECO:0007669"/>
    <property type="project" value="UniProtKB-KW"/>
</dbReference>
<dbReference type="PANTHER" id="PTHR11908:SF132">
    <property type="entry name" value="ALDEHYDE OXIDASE 1-RELATED"/>
    <property type="match status" value="1"/>
</dbReference>
<dbReference type="InterPro" id="IPR037165">
    <property type="entry name" value="AldOxase/xan_DH_Mopterin-bd_sf"/>
</dbReference>
<organism evidence="4 5">
    <name type="scientific">Caldiarchaeum subterraneum</name>
    <dbReference type="NCBI Taxonomy" id="311458"/>
    <lineage>
        <taxon>Archaea</taxon>
        <taxon>Nitrososphaerota</taxon>
        <taxon>Candidatus Caldarchaeales</taxon>
        <taxon>Candidatus Caldarchaeaceae</taxon>
        <taxon>Candidatus Caldarchaeum</taxon>
    </lineage>
</organism>
<comment type="caution">
    <text evidence="4">The sequence shown here is derived from an EMBL/GenBank/DDBJ whole genome shotgun (WGS) entry which is preliminary data.</text>
</comment>